<gene>
    <name evidence="1" type="ORF">FIV42_16100</name>
</gene>
<organism evidence="1 2">
    <name type="scientific">Persicimonas caeni</name>
    <dbReference type="NCBI Taxonomy" id="2292766"/>
    <lineage>
        <taxon>Bacteria</taxon>
        <taxon>Deltaproteobacteria</taxon>
        <taxon>Bradymonadales</taxon>
        <taxon>Bradymonadaceae</taxon>
        <taxon>Persicimonas</taxon>
    </lineage>
</organism>
<accession>A0A4Y6PV72</accession>
<evidence type="ECO:0000313" key="2">
    <source>
        <dbReference type="Proteomes" id="UP000315995"/>
    </source>
</evidence>
<dbReference type="Proteomes" id="UP000315995">
    <property type="component" value="Chromosome"/>
</dbReference>
<dbReference type="EMBL" id="CP041186">
    <property type="protein sequence ID" value="QDG52208.1"/>
    <property type="molecule type" value="Genomic_DNA"/>
</dbReference>
<name>A0A4Y6PV72_PERCE</name>
<dbReference type="PRINTS" id="PR00081">
    <property type="entry name" value="GDHRDH"/>
</dbReference>
<sequence>MPNQILANLEAPTHCFVQGASRGIGLGFVRRLLDADHVACVYASARDPQRSDALVELERAHPDRLKLVALDVTDESTIAKAAQRVRDEVGELHFLFNVAGILHDTSTGLKPEKSLRDLDPANLHQLFGVNAFGPILMAKHFHSLFRHGRRAVWANMSARVGSIGDNYLGGWYGYRASKAALNQFTRTMSIEMGRKAPETVVVALHPGTVDTALSEPFQGNVKPEKLFSVERAVDQLLEVIDGLGPDDTGGFYAWDGQAIEW</sequence>
<accession>A0A5B8Y6G2</accession>
<dbReference type="InterPro" id="IPR051468">
    <property type="entry name" value="Fungal_SecMetab_SDRs"/>
</dbReference>
<dbReference type="CDD" id="cd05325">
    <property type="entry name" value="carb_red_sniffer_like_SDR_c"/>
    <property type="match status" value="1"/>
</dbReference>
<dbReference type="Pfam" id="PF00106">
    <property type="entry name" value="adh_short"/>
    <property type="match status" value="1"/>
</dbReference>
<dbReference type="InterPro" id="IPR002347">
    <property type="entry name" value="SDR_fam"/>
</dbReference>
<protein>
    <submittedName>
        <fullName evidence="1">SDR family oxidoreductase</fullName>
    </submittedName>
</protein>
<dbReference type="SUPFAM" id="SSF51735">
    <property type="entry name" value="NAD(P)-binding Rossmann-fold domains"/>
    <property type="match status" value="1"/>
</dbReference>
<proteinExistence type="predicted"/>
<dbReference type="GO" id="GO:0005737">
    <property type="term" value="C:cytoplasm"/>
    <property type="evidence" value="ECO:0007669"/>
    <property type="project" value="TreeGrafter"/>
</dbReference>
<dbReference type="PANTHER" id="PTHR43544">
    <property type="entry name" value="SHORT-CHAIN DEHYDROGENASE/REDUCTASE"/>
    <property type="match status" value="1"/>
</dbReference>
<dbReference type="Gene3D" id="3.40.50.720">
    <property type="entry name" value="NAD(P)-binding Rossmann-like Domain"/>
    <property type="match status" value="1"/>
</dbReference>
<dbReference type="PANTHER" id="PTHR43544:SF12">
    <property type="entry name" value="NAD(P)-BINDING ROSSMANN-FOLD SUPERFAMILY PROTEIN"/>
    <property type="match status" value="1"/>
</dbReference>
<keyword evidence="2" id="KW-1185">Reference proteome</keyword>
<dbReference type="GO" id="GO:0016491">
    <property type="term" value="F:oxidoreductase activity"/>
    <property type="evidence" value="ECO:0007669"/>
    <property type="project" value="TreeGrafter"/>
</dbReference>
<evidence type="ECO:0000313" key="1">
    <source>
        <dbReference type="EMBL" id="QDG52208.1"/>
    </source>
</evidence>
<dbReference type="RefSeq" id="WP_141198680.1">
    <property type="nucleotide sequence ID" value="NZ_CP041186.1"/>
</dbReference>
<dbReference type="InterPro" id="IPR036291">
    <property type="entry name" value="NAD(P)-bd_dom_sf"/>
</dbReference>
<dbReference type="OrthoDB" id="9785826at2"/>
<dbReference type="AlphaFoldDB" id="A0A4Y6PV72"/>
<reference evidence="1 2" key="1">
    <citation type="submission" date="2019-06" db="EMBL/GenBank/DDBJ databases">
        <title>Persicimonas caeni gen. nov., sp. nov., a predatory bacterium isolated from solar saltern.</title>
        <authorList>
            <person name="Wang S."/>
        </authorList>
    </citation>
    <scope>NUCLEOTIDE SEQUENCE [LARGE SCALE GENOMIC DNA]</scope>
    <source>
        <strain evidence="1 2">YN101</strain>
    </source>
</reference>